<keyword evidence="3" id="KW-1185">Reference proteome</keyword>
<evidence type="ECO:0000313" key="3">
    <source>
        <dbReference type="Proteomes" id="UP000245698"/>
    </source>
</evidence>
<reference evidence="3" key="1">
    <citation type="submission" date="2016-12" db="EMBL/GenBank/DDBJ databases">
        <authorList>
            <person name="Brunel B."/>
        </authorList>
    </citation>
    <scope>NUCLEOTIDE SEQUENCE [LARGE SCALE GENOMIC DNA]</scope>
</reference>
<dbReference type="EMBL" id="FUIG01000024">
    <property type="protein sequence ID" value="SJM30785.1"/>
    <property type="molecule type" value="Genomic_DNA"/>
</dbReference>
<accession>A0A2P9AI37</accession>
<organism evidence="2 3">
    <name type="scientific">Mesorhizobium delmotii</name>
    <dbReference type="NCBI Taxonomy" id="1631247"/>
    <lineage>
        <taxon>Bacteria</taxon>
        <taxon>Pseudomonadati</taxon>
        <taxon>Pseudomonadota</taxon>
        <taxon>Alphaproteobacteria</taxon>
        <taxon>Hyphomicrobiales</taxon>
        <taxon>Phyllobacteriaceae</taxon>
        <taxon>Mesorhizobium</taxon>
    </lineage>
</organism>
<dbReference type="AlphaFoldDB" id="A0A2P9AI37"/>
<keyword evidence="1" id="KW-1133">Transmembrane helix</keyword>
<dbReference type="Proteomes" id="UP000245698">
    <property type="component" value="Unassembled WGS sequence"/>
</dbReference>
<sequence>MLTSTGAEIVSGLNRRMEPALLTRTLVAPNGAAADSIASWQARTISSGTPGSALIGLTVDGLLMSLGGWRLAGRSSDRPAPADRATLTAVAAVVAATAAVAVVLVPSSSTGDLLLEPPGPLCAPPLRPSP</sequence>
<gene>
    <name evidence="2" type="ORF">BQ8482_180013</name>
</gene>
<proteinExistence type="predicted"/>
<evidence type="ECO:0000313" key="2">
    <source>
        <dbReference type="EMBL" id="SJM30785.1"/>
    </source>
</evidence>
<protein>
    <submittedName>
        <fullName evidence="2">Uncharacterized protein</fullName>
    </submittedName>
</protein>
<keyword evidence="1" id="KW-0812">Transmembrane</keyword>
<name>A0A2P9AI37_9HYPH</name>
<evidence type="ECO:0000256" key="1">
    <source>
        <dbReference type="SAM" id="Phobius"/>
    </source>
</evidence>
<feature type="transmembrane region" description="Helical" evidence="1">
    <location>
        <begin position="53"/>
        <end position="73"/>
    </location>
</feature>
<keyword evidence="1" id="KW-0472">Membrane</keyword>
<feature type="transmembrane region" description="Helical" evidence="1">
    <location>
        <begin position="85"/>
        <end position="105"/>
    </location>
</feature>